<dbReference type="Pfam" id="PF09990">
    <property type="entry name" value="DUF2231"/>
    <property type="match status" value="1"/>
</dbReference>
<sequence length="142" mass="15182">MEINGLPLHPLVVHAAVVFGPLAALAALAYLVPSWRERVRWPMVGLAVVATLAIVAAYLTGDNFLENKPELRSSPLVEKHEDLAGQLLWITIAFGVIALATGFLARRGALRVVLDVLLAVSAVLVLVWVVRTGDAGAQSVWS</sequence>
<evidence type="ECO:0000313" key="3">
    <source>
        <dbReference type="EMBL" id="MBZ5740599.1"/>
    </source>
</evidence>
<organism evidence="3 4">
    <name type="scientific">Nocardioides mangrovi</name>
    <dbReference type="NCBI Taxonomy" id="2874580"/>
    <lineage>
        <taxon>Bacteria</taxon>
        <taxon>Bacillati</taxon>
        <taxon>Actinomycetota</taxon>
        <taxon>Actinomycetes</taxon>
        <taxon>Propionibacteriales</taxon>
        <taxon>Nocardioidaceae</taxon>
        <taxon>Nocardioides</taxon>
    </lineage>
</organism>
<keyword evidence="1" id="KW-0812">Transmembrane</keyword>
<feature type="transmembrane region" description="Helical" evidence="1">
    <location>
        <begin position="12"/>
        <end position="32"/>
    </location>
</feature>
<dbReference type="RefSeq" id="WP_224124958.1">
    <property type="nucleotide sequence ID" value="NZ_JAIQZJ010000016.1"/>
</dbReference>
<keyword evidence="1" id="KW-1133">Transmembrane helix</keyword>
<evidence type="ECO:0000256" key="1">
    <source>
        <dbReference type="SAM" id="Phobius"/>
    </source>
</evidence>
<keyword evidence="4" id="KW-1185">Reference proteome</keyword>
<reference evidence="3 4" key="1">
    <citation type="submission" date="2021-09" db="EMBL/GenBank/DDBJ databases">
        <title>Whole genome sequence of Nocardioides sp. GBK3QG-3.</title>
        <authorList>
            <person name="Tuo L."/>
        </authorList>
    </citation>
    <scope>NUCLEOTIDE SEQUENCE [LARGE SCALE GENOMIC DNA]</scope>
    <source>
        <strain evidence="3 4">GBK3QG-3</strain>
    </source>
</reference>
<dbReference type="EMBL" id="JAIQZJ010000016">
    <property type="protein sequence ID" value="MBZ5740599.1"/>
    <property type="molecule type" value="Genomic_DNA"/>
</dbReference>
<comment type="caution">
    <text evidence="3">The sequence shown here is derived from an EMBL/GenBank/DDBJ whole genome shotgun (WGS) entry which is preliminary data.</text>
</comment>
<dbReference type="InterPro" id="IPR019251">
    <property type="entry name" value="DUF2231_TM"/>
</dbReference>
<feature type="transmembrane region" description="Helical" evidence="1">
    <location>
        <begin position="83"/>
        <end position="105"/>
    </location>
</feature>
<keyword evidence="1" id="KW-0472">Membrane</keyword>
<accession>A0ABS7UHU5</accession>
<evidence type="ECO:0000313" key="4">
    <source>
        <dbReference type="Proteomes" id="UP000780875"/>
    </source>
</evidence>
<dbReference type="Proteomes" id="UP000780875">
    <property type="component" value="Unassembled WGS sequence"/>
</dbReference>
<name>A0ABS7UHU5_9ACTN</name>
<proteinExistence type="predicted"/>
<feature type="domain" description="DUF2231" evidence="2">
    <location>
        <begin position="5"/>
        <end position="142"/>
    </location>
</feature>
<protein>
    <recommendedName>
        <fullName evidence="2">DUF2231 domain-containing protein</fullName>
    </recommendedName>
</protein>
<evidence type="ECO:0000259" key="2">
    <source>
        <dbReference type="Pfam" id="PF09990"/>
    </source>
</evidence>
<gene>
    <name evidence="3" type="ORF">K8U61_20680</name>
</gene>
<feature type="transmembrane region" description="Helical" evidence="1">
    <location>
        <begin position="112"/>
        <end position="130"/>
    </location>
</feature>
<feature type="transmembrane region" description="Helical" evidence="1">
    <location>
        <begin position="39"/>
        <end position="59"/>
    </location>
</feature>